<keyword evidence="2" id="KW-0812">Transmembrane</keyword>
<gene>
    <name evidence="3" type="ORF">NKR23_g11565</name>
</gene>
<feature type="transmembrane region" description="Helical" evidence="2">
    <location>
        <begin position="157"/>
        <end position="176"/>
    </location>
</feature>
<evidence type="ECO:0000313" key="3">
    <source>
        <dbReference type="EMBL" id="KAJ9131807.1"/>
    </source>
</evidence>
<keyword evidence="2" id="KW-0472">Membrane</keyword>
<accession>A0AA38R3E5</accession>
<name>A0AA38R3E5_9PEZI</name>
<feature type="transmembrane region" description="Helical" evidence="2">
    <location>
        <begin position="74"/>
        <end position="93"/>
    </location>
</feature>
<feature type="compositionally biased region" description="Low complexity" evidence="1">
    <location>
        <begin position="442"/>
        <end position="451"/>
    </location>
</feature>
<feature type="region of interest" description="Disordered" evidence="1">
    <location>
        <begin position="283"/>
        <end position="303"/>
    </location>
</feature>
<feature type="compositionally biased region" description="Basic and acidic residues" evidence="1">
    <location>
        <begin position="322"/>
        <end position="348"/>
    </location>
</feature>
<dbReference type="AlphaFoldDB" id="A0AA38R3E5"/>
<feature type="transmembrane region" description="Helical" evidence="2">
    <location>
        <begin position="37"/>
        <end position="62"/>
    </location>
</feature>
<feature type="region of interest" description="Disordered" evidence="1">
    <location>
        <begin position="235"/>
        <end position="259"/>
    </location>
</feature>
<evidence type="ECO:0000256" key="1">
    <source>
        <dbReference type="SAM" id="MobiDB-lite"/>
    </source>
</evidence>
<proteinExistence type="predicted"/>
<feature type="region of interest" description="Disordered" evidence="1">
    <location>
        <begin position="402"/>
        <end position="481"/>
    </location>
</feature>
<dbReference type="Proteomes" id="UP001174694">
    <property type="component" value="Unassembled WGS sequence"/>
</dbReference>
<evidence type="ECO:0000313" key="4">
    <source>
        <dbReference type="Proteomes" id="UP001174694"/>
    </source>
</evidence>
<comment type="caution">
    <text evidence="3">The sequence shown here is derived from an EMBL/GenBank/DDBJ whole genome shotgun (WGS) entry which is preliminary data.</text>
</comment>
<keyword evidence="4" id="KW-1185">Reference proteome</keyword>
<keyword evidence="2" id="KW-1133">Transmembrane helix</keyword>
<feature type="compositionally biased region" description="Low complexity" evidence="1">
    <location>
        <begin position="355"/>
        <end position="369"/>
    </location>
</feature>
<protein>
    <submittedName>
        <fullName evidence="3">Uncharacterized protein</fullName>
    </submittedName>
</protein>
<sequence length="507" mass="55189">MALKADDRASINSHASLISTISKQVAGRRRNRRFPTLALLSLIILFLSAGSGVALSVLIVRFKLETTNDFPSRVLLFVASCMSLLYVLLHFFAARRTYTRREHGAPWIYGEQVCGLALLLARLTIPVWIASVVTTAIVSRKVGLDTSRRLQENVPWLTLLVSVLALLSSCAIQFAIETSDRPFATLGVSRHSFAHGREPLSPDVLVGPGFRLEGESVGEEKEKAIEGRKSTRLSRITEESGESTGVIPTPDIFTSFKNEGTGQNGKVTLASLKDLEQRARARAHVRGRSQPLPTRMSSMFPPVPPPTIIRRWSALPSPKLPWDTRARRESIRDLPGRDTPAEEDDKRSLITKRGSSASTASSIAAPSRRATVEVRASDLEFARWSMYGVAMTDSTFIFVPKPTVEPRNASPPPPGERGTGLGHARKRSGSAARARVTTNFSRPRTAPTAAAGRELSGKTRPLTSKAGAEVGRGDNDGPPGEELAQLEVLSAEMRILGRFPRPPGGRE</sequence>
<evidence type="ECO:0000256" key="2">
    <source>
        <dbReference type="SAM" id="Phobius"/>
    </source>
</evidence>
<organism evidence="3 4">
    <name type="scientific">Pleurostoma richardsiae</name>
    <dbReference type="NCBI Taxonomy" id="41990"/>
    <lineage>
        <taxon>Eukaryota</taxon>
        <taxon>Fungi</taxon>
        <taxon>Dikarya</taxon>
        <taxon>Ascomycota</taxon>
        <taxon>Pezizomycotina</taxon>
        <taxon>Sordariomycetes</taxon>
        <taxon>Sordariomycetidae</taxon>
        <taxon>Calosphaeriales</taxon>
        <taxon>Pleurostomataceae</taxon>
        <taxon>Pleurostoma</taxon>
    </lineage>
</organism>
<feature type="region of interest" description="Disordered" evidence="1">
    <location>
        <begin position="319"/>
        <end position="372"/>
    </location>
</feature>
<reference evidence="3" key="1">
    <citation type="submission" date="2022-07" db="EMBL/GenBank/DDBJ databases">
        <title>Fungi with potential for degradation of polypropylene.</title>
        <authorList>
            <person name="Gostincar C."/>
        </authorList>
    </citation>
    <scope>NUCLEOTIDE SEQUENCE</scope>
    <source>
        <strain evidence="3">EXF-13308</strain>
    </source>
</reference>
<dbReference type="EMBL" id="JANBVO010000063">
    <property type="protein sequence ID" value="KAJ9131807.1"/>
    <property type="molecule type" value="Genomic_DNA"/>
</dbReference>